<dbReference type="AlphaFoldDB" id="A0A7R9FUI6"/>
<dbReference type="InterPro" id="IPR050322">
    <property type="entry name" value="Fe-S_cluster_asmbl/transfer"/>
</dbReference>
<protein>
    <recommendedName>
        <fullName evidence="4">Iron-binding protein IscA</fullName>
    </recommendedName>
    <alternativeName>
        <fullName evidence="9">Iron-sulfur cluster assembly 1 homolog, mitochondrial</fullName>
    </alternativeName>
    <alternativeName>
        <fullName evidence="8">Iron-sulfur cluster assembly protein</fullName>
    </alternativeName>
</protein>
<dbReference type="NCBIfam" id="TIGR00049">
    <property type="entry name" value="iron-sulfur cluster assembly accessory protein"/>
    <property type="match status" value="1"/>
</dbReference>
<dbReference type="InterPro" id="IPR004640">
    <property type="entry name" value="HscB"/>
</dbReference>
<feature type="domain" description="Core" evidence="10">
    <location>
        <begin position="1"/>
        <end position="107"/>
    </location>
</feature>
<dbReference type="PANTHER" id="PTHR10072:SF41">
    <property type="entry name" value="IRON-SULFUR CLUSTER ASSEMBLY 1 HOMOLOG, MITOCHONDRIAL"/>
    <property type="match status" value="1"/>
</dbReference>
<keyword evidence="13" id="KW-1185">Reference proteome</keyword>
<feature type="domain" description="Co-chaperone HscB C-terminal oligomerisation" evidence="11">
    <location>
        <begin position="185"/>
        <end position="216"/>
    </location>
</feature>
<dbReference type="Gene3D" id="1.20.1280.20">
    <property type="entry name" value="HscB, C-terminal domain"/>
    <property type="match status" value="1"/>
</dbReference>
<reference evidence="12" key="1">
    <citation type="submission" date="2020-11" db="EMBL/GenBank/DDBJ databases">
        <authorList>
            <person name="Tran Van P."/>
        </authorList>
    </citation>
    <scope>NUCLEOTIDE SEQUENCE</scope>
</reference>
<dbReference type="SUPFAM" id="SSF46565">
    <property type="entry name" value="Chaperone J-domain"/>
    <property type="match status" value="1"/>
</dbReference>
<dbReference type="FunFam" id="2.60.300.12:FF:000001">
    <property type="entry name" value="Iron-binding protein IscA"/>
    <property type="match status" value="1"/>
</dbReference>
<evidence type="ECO:0000259" key="10">
    <source>
        <dbReference type="Pfam" id="PF01521"/>
    </source>
</evidence>
<name>A0A7R9FUI6_9CRUS</name>
<evidence type="ECO:0000256" key="4">
    <source>
        <dbReference type="ARBA" id="ARBA00014591"/>
    </source>
</evidence>
<dbReference type="SUPFAM" id="SSF89360">
    <property type="entry name" value="HesB-like domain"/>
    <property type="match status" value="1"/>
</dbReference>
<evidence type="ECO:0000256" key="8">
    <source>
        <dbReference type="ARBA" id="ARBA00032050"/>
    </source>
</evidence>
<evidence type="ECO:0000256" key="2">
    <source>
        <dbReference type="ARBA" id="ARBA00006718"/>
    </source>
</evidence>
<accession>A0A7R9FUI6</accession>
<dbReference type="GO" id="GO:0005829">
    <property type="term" value="C:cytosol"/>
    <property type="evidence" value="ECO:0007669"/>
    <property type="project" value="TreeGrafter"/>
</dbReference>
<comment type="similarity">
    <text evidence="2">Belongs to the HesB/IscA family.</text>
</comment>
<dbReference type="GO" id="GO:0051087">
    <property type="term" value="F:protein-folding chaperone binding"/>
    <property type="evidence" value="ECO:0007669"/>
    <property type="project" value="InterPro"/>
</dbReference>
<keyword evidence="7" id="KW-0143">Chaperone</keyword>
<dbReference type="OrthoDB" id="448954at2759"/>
<dbReference type="GO" id="GO:0001671">
    <property type="term" value="F:ATPase activator activity"/>
    <property type="evidence" value="ECO:0007669"/>
    <property type="project" value="InterPro"/>
</dbReference>
<dbReference type="EMBL" id="LR922421">
    <property type="protein sequence ID" value="CAD7255322.1"/>
    <property type="molecule type" value="Genomic_DNA"/>
</dbReference>
<dbReference type="GO" id="GO:0051259">
    <property type="term" value="P:protein complex oligomerization"/>
    <property type="evidence" value="ECO:0007669"/>
    <property type="project" value="InterPro"/>
</dbReference>
<dbReference type="InterPro" id="IPR036869">
    <property type="entry name" value="J_dom_sf"/>
</dbReference>
<keyword evidence="6" id="KW-0408">Iron</keyword>
<evidence type="ECO:0000313" key="13">
    <source>
        <dbReference type="Proteomes" id="UP000677054"/>
    </source>
</evidence>
<evidence type="ECO:0000256" key="5">
    <source>
        <dbReference type="ARBA" id="ARBA00022723"/>
    </source>
</evidence>
<comment type="similarity">
    <text evidence="3">Belongs to the HscB family.</text>
</comment>
<dbReference type="InterPro" id="IPR035903">
    <property type="entry name" value="HesB-like_dom_sf"/>
</dbReference>
<evidence type="ECO:0000256" key="9">
    <source>
        <dbReference type="ARBA" id="ARBA00039743"/>
    </source>
</evidence>
<evidence type="ECO:0000256" key="7">
    <source>
        <dbReference type="ARBA" id="ARBA00023186"/>
    </source>
</evidence>
<evidence type="ECO:0000313" key="12">
    <source>
        <dbReference type="EMBL" id="CAD7255322.1"/>
    </source>
</evidence>
<dbReference type="SUPFAM" id="SSF47144">
    <property type="entry name" value="HSC20 (HSCB), C-terminal oligomerisation domain"/>
    <property type="match status" value="1"/>
</dbReference>
<dbReference type="Pfam" id="PF01521">
    <property type="entry name" value="Fe-S_biosyn"/>
    <property type="match status" value="1"/>
</dbReference>
<dbReference type="InterPro" id="IPR009073">
    <property type="entry name" value="HscB_oligo_C"/>
</dbReference>
<dbReference type="InterPro" id="IPR017870">
    <property type="entry name" value="FeS_cluster_insertion_CS"/>
</dbReference>
<dbReference type="NCBIfam" id="TIGR02011">
    <property type="entry name" value="IscA"/>
    <property type="match status" value="1"/>
</dbReference>
<dbReference type="EMBL" id="CAJPEV010022903">
    <property type="protein sequence ID" value="CAG0908308.1"/>
    <property type="molecule type" value="Genomic_DNA"/>
</dbReference>
<dbReference type="GO" id="GO:0051537">
    <property type="term" value="F:2 iron, 2 sulfur cluster binding"/>
    <property type="evidence" value="ECO:0007669"/>
    <property type="project" value="TreeGrafter"/>
</dbReference>
<dbReference type="InterPro" id="IPR016092">
    <property type="entry name" value="ATAP"/>
</dbReference>
<dbReference type="InterPro" id="IPR000361">
    <property type="entry name" value="ATAP_core_dom"/>
</dbReference>
<dbReference type="Gene3D" id="2.60.300.12">
    <property type="entry name" value="HesB-like domain"/>
    <property type="match status" value="1"/>
</dbReference>
<gene>
    <name evidence="12" type="ORF">DSTB1V02_LOCUS15067</name>
</gene>
<comment type="cofactor">
    <cofactor evidence="1">
        <name>Fe cation</name>
        <dbReference type="ChEBI" id="CHEBI:24875"/>
    </cofactor>
</comment>
<sequence length="218" mass="24140">MAITLSPAAAKHVSKYLAKRGKGVGVRLGVKTTGCSGLAYKLEYVDEQDPSDVVFDIASESGDVKLLIDPKSLPYLDGTQLDYVREGLNEGFKFHNPNERDRCGCGESFRFAQDADTLTAKWKALQMQAHPDKFAADGAAAQRLAMQWSVRINEAYQRLKNPISRAAYLCQLNDHPIEGSSNTAMPPDFLMQQMQWREALDEADDDAALDTLSKEVHT</sequence>
<dbReference type="CDD" id="cd06257">
    <property type="entry name" value="DnaJ"/>
    <property type="match status" value="1"/>
</dbReference>
<evidence type="ECO:0000256" key="1">
    <source>
        <dbReference type="ARBA" id="ARBA00001962"/>
    </source>
</evidence>
<proteinExistence type="inferred from homology"/>
<dbReference type="Gene3D" id="1.10.287.110">
    <property type="entry name" value="DnaJ domain"/>
    <property type="match status" value="1"/>
</dbReference>
<keyword evidence="5" id="KW-0479">Metal-binding</keyword>
<dbReference type="GO" id="GO:0044571">
    <property type="term" value="P:[2Fe-2S] cluster assembly"/>
    <property type="evidence" value="ECO:0007669"/>
    <property type="project" value="InterPro"/>
</dbReference>
<dbReference type="InterPro" id="IPR011302">
    <property type="entry name" value="IscA_proteobact"/>
</dbReference>
<dbReference type="InterPro" id="IPR036386">
    <property type="entry name" value="HscB_C_sf"/>
</dbReference>
<dbReference type="Proteomes" id="UP000677054">
    <property type="component" value="Unassembled WGS sequence"/>
</dbReference>
<dbReference type="GO" id="GO:0046872">
    <property type="term" value="F:metal ion binding"/>
    <property type="evidence" value="ECO:0007669"/>
    <property type="project" value="UniProtKB-KW"/>
</dbReference>
<dbReference type="NCBIfam" id="TIGR00714">
    <property type="entry name" value="hscB"/>
    <property type="match status" value="1"/>
</dbReference>
<organism evidence="12">
    <name type="scientific">Darwinula stevensoni</name>
    <dbReference type="NCBI Taxonomy" id="69355"/>
    <lineage>
        <taxon>Eukaryota</taxon>
        <taxon>Metazoa</taxon>
        <taxon>Ecdysozoa</taxon>
        <taxon>Arthropoda</taxon>
        <taxon>Crustacea</taxon>
        <taxon>Oligostraca</taxon>
        <taxon>Ostracoda</taxon>
        <taxon>Podocopa</taxon>
        <taxon>Podocopida</taxon>
        <taxon>Darwinulocopina</taxon>
        <taxon>Darwinuloidea</taxon>
        <taxon>Darwinulidae</taxon>
        <taxon>Darwinula</taxon>
    </lineage>
</organism>
<feature type="non-terminal residue" evidence="12">
    <location>
        <position position="1"/>
    </location>
</feature>
<dbReference type="PANTHER" id="PTHR10072">
    <property type="entry name" value="IRON-SULFUR CLUSTER ASSEMBLY PROTEIN"/>
    <property type="match status" value="1"/>
</dbReference>
<evidence type="ECO:0000256" key="6">
    <source>
        <dbReference type="ARBA" id="ARBA00023004"/>
    </source>
</evidence>
<dbReference type="InterPro" id="IPR001623">
    <property type="entry name" value="DnaJ_domain"/>
</dbReference>
<evidence type="ECO:0000259" key="11">
    <source>
        <dbReference type="Pfam" id="PF07743"/>
    </source>
</evidence>
<dbReference type="PROSITE" id="PS01152">
    <property type="entry name" value="HESB"/>
    <property type="match status" value="1"/>
</dbReference>
<dbReference type="Pfam" id="PF07743">
    <property type="entry name" value="HSCB_C"/>
    <property type="match status" value="1"/>
</dbReference>
<evidence type="ECO:0000256" key="3">
    <source>
        <dbReference type="ARBA" id="ARBA00010476"/>
    </source>
</evidence>